<name>A0A328KHU3_9LACT</name>
<keyword evidence="3 5" id="KW-1133">Transmembrane helix</keyword>
<dbReference type="GO" id="GO:0016020">
    <property type="term" value="C:membrane"/>
    <property type="evidence" value="ECO:0007669"/>
    <property type="project" value="UniProtKB-SubCell"/>
</dbReference>
<organism evidence="6 7">
    <name type="scientific">Dolosigranulum pigrum</name>
    <dbReference type="NCBI Taxonomy" id="29394"/>
    <lineage>
        <taxon>Bacteria</taxon>
        <taxon>Bacillati</taxon>
        <taxon>Bacillota</taxon>
        <taxon>Bacilli</taxon>
        <taxon>Lactobacillales</taxon>
        <taxon>Carnobacteriaceae</taxon>
        <taxon>Dolosigranulum</taxon>
    </lineage>
</organism>
<sequence>MKSFTLTTIPSLAGLILVASYLPQLHTTFSTRSAEGHSLLFWILMNLALGGLFVQQIGLIKYEGNTKYAGAIVQGINLLLAFIMLLMVIVF</sequence>
<feature type="transmembrane region" description="Helical" evidence="5">
    <location>
        <begin position="71"/>
        <end position="90"/>
    </location>
</feature>
<keyword evidence="2 5" id="KW-0812">Transmembrane</keyword>
<evidence type="ECO:0000256" key="3">
    <source>
        <dbReference type="ARBA" id="ARBA00022989"/>
    </source>
</evidence>
<comment type="caution">
    <text evidence="6">The sequence shown here is derived from an EMBL/GenBank/DDBJ whole genome shotgun (WGS) entry which is preliminary data.</text>
</comment>
<evidence type="ECO:0000256" key="5">
    <source>
        <dbReference type="SAM" id="Phobius"/>
    </source>
</evidence>
<accession>A0A328KHU3</accession>
<feature type="transmembrane region" description="Helical" evidence="5">
    <location>
        <begin position="39"/>
        <end position="59"/>
    </location>
</feature>
<dbReference type="Pfam" id="PF04193">
    <property type="entry name" value="PQ-loop"/>
    <property type="match status" value="1"/>
</dbReference>
<reference evidence="6 7" key="1">
    <citation type="submission" date="2017-03" db="EMBL/GenBank/DDBJ databases">
        <title>wgs assembly of Dolosigranulum pigrum KPL CDC strains.</title>
        <authorList>
            <person name="Brugger S.D."/>
            <person name="Pettigrew M."/>
            <person name="Kong Y."/>
            <person name="Lemon K.P."/>
        </authorList>
    </citation>
    <scope>NUCLEOTIDE SEQUENCE [LARGE SCALE GENOMIC DNA]</scope>
    <source>
        <strain evidence="6 7">KPL1931_CDC4294-98</strain>
    </source>
</reference>
<keyword evidence="4 5" id="KW-0472">Membrane</keyword>
<dbReference type="Proteomes" id="UP000249099">
    <property type="component" value="Unassembled WGS sequence"/>
</dbReference>
<evidence type="ECO:0000313" key="6">
    <source>
        <dbReference type="EMBL" id="RAN62468.1"/>
    </source>
</evidence>
<gene>
    <name evidence="6" type="ORF">B8A44_07930</name>
</gene>
<dbReference type="AlphaFoldDB" id="A0A328KHU3"/>
<dbReference type="EMBL" id="NAQV01000023">
    <property type="protein sequence ID" value="RAN62468.1"/>
    <property type="molecule type" value="Genomic_DNA"/>
</dbReference>
<protein>
    <submittedName>
        <fullName evidence="6">Uncharacterized protein</fullName>
    </submittedName>
</protein>
<evidence type="ECO:0000256" key="4">
    <source>
        <dbReference type="ARBA" id="ARBA00023136"/>
    </source>
</evidence>
<proteinExistence type="predicted"/>
<comment type="subcellular location">
    <subcellularLocation>
        <location evidence="1">Membrane</location>
        <topology evidence="1">Multi-pass membrane protein</topology>
    </subcellularLocation>
</comment>
<evidence type="ECO:0000256" key="2">
    <source>
        <dbReference type="ARBA" id="ARBA00022692"/>
    </source>
</evidence>
<evidence type="ECO:0000313" key="7">
    <source>
        <dbReference type="Proteomes" id="UP000249099"/>
    </source>
</evidence>
<dbReference type="Gene3D" id="1.20.1280.290">
    <property type="match status" value="1"/>
</dbReference>
<evidence type="ECO:0000256" key="1">
    <source>
        <dbReference type="ARBA" id="ARBA00004141"/>
    </source>
</evidence>
<dbReference type="InterPro" id="IPR006603">
    <property type="entry name" value="PQ-loop_rpt"/>
</dbReference>